<accession>U9TFA5</accession>
<sequence length="105" mass="12589">RVYRTGRKKFLEQIYKIKTVNDYVNFEWKELAARPERFYGSRKSYSQEYSRLVLKRPLEAYLVGTFIIKWNGKALLNHFKLFLEKNFSNESRSNSSVPCDLENLI</sequence>
<name>U9TFA5_RHIID</name>
<feature type="non-terminal residue" evidence="1">
    <location>
        <position position="1"/>
    </location>
</feature>
<dbReference type="HOGENOM" id="CLU_2243043_0_0_1"/>
<organism evidence="1">
    <name type="scientific">Rhizophagus irregularis (strain DAOM 181602 / DAOM 197198 / MUCL 43194)</name>
    <name type="common">Arbuscular mycorrhizal fungus</name>
    <name type="synonym">Glomus intraradices</name>
    <dbReference type="NCBI Taxonomy" id="747089"/>
    <lineage>
        <taxon>Eukaryota</taxon>
        <taxon>Fungi</taxon>
        <taxon>Fungi incertae sedis</taxon>
        <taxon>Mucoromycota</taxon>
        <taxon>Glomeromycotina</taxon>
        <taxon>Glomeromycetes</taxon>
        <taxon>Glomerales</taxon>
        <taxon>Glomeraceae</taxon>
        <taxon>Rhizophagus</taxon>
    </lineage>
</organism>
<dbReference type="AlphaFoldDB" id="U9TFA5"/>
<dbReference type="EMBL" id="KI292079">
    <property type="protein sequence ID" value="ESA06097.1"/>
    <property type="molecule type" value="Genomic_DNA"/>
</dbReference>
<protein>
    <submittedName>
        <fullName evidence="1">Uncharacterized protein</fullName>
    </submittedName>
</protein>
<gene>
    <name evidence="1" type="ORF">GLOINDRAFT_99421</name>
</gene>
<evidence type="ECO:0000313" key="1">
    <source>
        <dbReference type="EMBL" id="ESA06097.1"/>
    </source>
</evidence>
<proteinExistence type="predicted"/>
<reference evidence="1" key="1">
    <citation type="submission" date="2013-07" db="EMBL/GenBank/DDBJ databases">
        <title>The genome of an arbuscular mycorrhizal fungus provides insights into the evolution of the oldest plant symbiosis.</title>
        <authorList>
            <consortium name="DOE Joint Genome Institute"/>
            <person name="Tisserant E."/>
            <person name="Malbreil M."/>
            <person name="Kuo A."/>
            <person name="Kohler A."/>
            <person name="Symeonidi A."/>
            <person name="Balestrini R."/>
            <person name="Charron P."/>
            <person name="Duensing N."/>
            <person name="Frei-dit-Frey N."/>
            <person name="Gianinazzi-Pearson V."/>
            <person name="Gilbert B."/>
            <person name="Handa Y."/>
            <person name="Hijri M."/>
            <person name="Kaul R."/>
            <person name="Kawaguchi M."/>
            <person name="Krajinski F."/>
            <person name="Lammers P."/>
            <person name="Lapierre D."/>
            <person name="Masclaux F.G."/>
            <person name="Murat C."/>
            <person name="Morin E."/>
            <person name="Ndikumana S."/>
            <person name="Pagni M."/>
            <person name="Petitpierre D."/>
            <person name="Requena N."/>
            <person name="Rosikiewicz P."/>
            <person name="Riley R."/>
            <person name="Saito K."/>
            <person name="San Clemente H."/>
            <person name="Shapiro H."/>
            <person name="van Tuinen D."/>
            <person name="Becard G."/>
            <person name="Bonfante P."/>
            <person name="Paszkowski U."/>
            <person name="Shachar-Hill Y."/>
            <person name="Young J.P."/>
            <person name="Sanders I.R."/>
            <person name="Henrissat B."/>
            <person name="Rensing S.A."/>
            <person name="Grigoriev I.V."/>
            <person name="Corradi N."/>
            <person name="Roux C."/>
            <person name="Martin F."/>
        </authorList>
    </citation>
    <scope>NUCLEOTIDE SEQUENCE</scope>
    <source>
        <strain evidence="1">DAOM 197198</strain>
    </source>
</reference>